<dbReference type="SUPFAM" id="SSF56645">
    <property type="entry name" value="Acyl-CoA dehydrogenase NM domain-like"/>
    <property type="match status" value="1"/>
</dbReference>
<keyword evidence="3 6" id="KW-0285">Flavoprotein</keyword>
<keyword evidence="4 6" id="KW-0274">FAD</keyword>
<dbReference type="PANTHER" id="PTHR43292:SF4">
    <property type="entry name" value="ACYL-COA DEHYDROGENASE FADE34"/>
    <property type="match status" value="1"/>
</dbReference>
<evidence type="ECO:0000313" key="11">
    <source>
        <dbReference type="Proteomes" id="UP001067235"/>
    </source>
</evidence>
<dbReference type="InterPro" id="IPR013786">
    <property type="entry name" value="AcylCoA_DH/ox_N"/>
</dbReference>
<dbReference type="RefSeq" id="WP_301572263.1">
    <property type="nucleotide sequence ID" value="NZ_JAPWIE010000004.1"/>
</dbReference>
<reference evidence="10" key="1">
    <citation type="submission" date="2022-12" db="EMBL/GenBank/DDBJ databases">
        <authorList>
            <person name="Krivoruchko A.V."/>
            <person name="Elkin A."/>
        </authorList>
    </citation>
    <scope>NUCLEOTIDE SEQUENCE</scope>
    <source>
        <strain evidence="10">IEGM 1388</strain>
    </source>
</reference>
<evidence type="ECO:0000259" key="9">
    <source>
        <dbReference type="Pfam" id="PF02771"/>
    </source>
</evidence>
<keyword evidence="11" id="KW-1185">Reference proteome</keyword>
<dbReference type="Pfam" id="PF02771">
    <property type="entry name" value="Acyl-CoA_dh_N"/>
    <property type="match status" value="1"/>
</dbReference>
<feature type="domain" description="Acyl-CoA dehydrogenase/oxidase C-terminal" evidence="7">
    <location>
        <begin position="281"/>
        <end position="377"/>
    </location>
</feature>
<dbReference type="InterPro" id="IPR037069">
    <property type="entry name" value="AcylCoA_DH/ox_N_sf"/>
</dbReference>
<evidence type="ECO:0000256" key="5">
    <source>
        <dbReference type="ARBA" id="ARBA00023002"/>
    </source>
</evidence>
<dbReference type="Gene3D" id="1.10.540.10">
    <property type="entry name" value="Acyl-CoA dehydrogenase/oxidase, N-terminal domain"/>
    <property type="match status" value="1"/>
</dbReference>
<dbReference type="Gene3D" id="1.20.140.10">
    <property type="entry name" value="Butyryl-CoA Dehydrogenase, subunit A, domain 3"/>
    <property type="match status" value="1"/>
</dbReference>
<comment type="similarity">
    <text evidence="2 6">Belongs to the acyl-CoA dehydrogenase family.</text>
</comment>
<name>A0ABT4MWS7_GORRU</name>
<comment type="cofactor">
    <cofactor evidence="1 6">
        <name>FAD</name>
        <dbReference type="ChEBI" id="CHEBI:57692"/>
    </cofactor>
</comment>
<sequence>MSRSEGTSGDFARDAEKWLAAHAPGFEDPNPRLTGFPGRSVDEQGAVVAAARAWEACKAAHGWAGLSVPTAWSGQGASAYDAEVFRELESRYRLDYETFAIAKMMVTPTLLAWGTEEQKNEYLRRILDGRDVWCQLFSEPGVGSDLAALTTRAVRTGSGWTISGQKVWTSGANFADRGYLLARTSVDKPKHDGLTAFVIDMAAPGVTVRPIRQIPGGYGFCEVFLDDVVLEEDSVVGAIDDGWKVAITTLMNERLSLSAANVPWPALLDLLSEGAVEPLDRVRAARIYADYRAVAQIHHEEVLALQGGAAQPGPEGSILKVIIGRLQTDVGRLACDVLAGRGESSDRWSESFLGSFGTRIGGGTDEILKNVIADRVLRLPKEPRIQKNSTSSNRIAT</sequence>
<feature type="domain" description="Acyl-CoA dehydrogenase/oxidase N-terminal" evidence="9">
    <location>
        <begin position="41"/>
        <end position="129"/>
    </location>
</feature>
<dbReference type="InterPro" id="IPR006091">
    <property type="entry name" value="Acyl-CoA_Oxase/DH_mid-dom"/>
</dbReference>
<feature type="domain" description="Acyl-CoA oxidase/dehydrogenase middle" evidence="8">
    <location>
        <begin position="134"/>
        <end position="228"/>
    </location>
</feature>
<protein>
    <submittedName>
        <fullName evidence="10">Acyl-CoA dehydrogenase family protein</fullName>
    </submittedName>
</protein>
<dbReference type="InterPro" id="IPR036250">
    <property type="entry name" value="AcylCo_DH-like_C"/>
</dbReference>
<dbReference type="EMBL" id="JAPWIE010000004">
    <property type="protein sequence ID" value="MCZ4551432.1"/>
    <property type="molecule type" value="Genomic_DNA"/>
</dbReference>
<evidence type="ECO:0000256" key="4">
    <source>
        <dbReference type="ARBA" id="ARBA00022827"/>
    </source>
</evidence>
<gene>
    <name evidence="10" type="ORF">O4213_15680</name>
</gene>
<dbReference type="Pfam" id="PF00441">
    <property type="entry name" value="Acyl-CoA_dh_1"/>
    <property type="match status" value="1"/>
</dbReference>
<evidence type="ECO:0000259" key="8">
    <source>
        <dbReference type="Pfam" id="PF02770"/>
    </source>
</evidence>
<comment type="caution">
    <text evidence="10">The sequence shown here is derived from an EMBL/GenBank/DDBJ whole genome shotgun (WGS) entry which is preliminary data.</text>
</comment>
<dbReference type="Gene3D" id="2.40.110.10">
    <property type="entry name" value="Butyryl-CoA Dehydrogenase, subunit A, domain 2"/>
    <property type="match status" value="1"/>
</dbReference>
<evidence type="ECO:0000256" key="3">
    <source>
        <dbReference type="ARBA" id="ARBA00022630"/>
    </source>
</evidence>
<dbReference type="InterPro" id="IPR046373">
    <property type="entry name" value="Acyl-CoA_Oxase/DH_mid-dom_sf"/>
</dbReference>
<dbReference type="InterPro" id="IPR009100">
    <property type="entry name" value="AcylCoA_DH/oxidase_NM_dom_sf"/>
</dbReference>
<evidence type="ECO:0000259" key="7">
    <source>
        <dbReference type="Pfam" id="PF00441"/>
    </source>
</evidence>
<organism evidence="10 11">
    <name type="scientific">Gordonia rubripertincta</name>
    <name type="common">Rhodococcus corallinus</name>
    <dbReference type="NCBI Taxonomy" id="36822"/>
    <lineage>
        <taxon>Bacteria</taxon>
        <taxon>Bacillati</taxon>
        <taxon>Actinomycetota</taxon>
        <taxon>Actinomycetes</taxon>
        <taxon>Mycobacteriales</taxon>
        <taxon>Gordoniaceae</taxon>
        <taxon>Gordonia</taxon>
    </lineage>
</organism>
<keyword evidence="5 6" id="KW-0560">Oxidoreductase</keyword>
<evidence type="ECO:0000313" key="10">
    <source>
        <dbReference type="EMBL" id="MCZ4551432.1"/>
    </source>
</evidence>
<accession>A0ABT4MWS7</accession>
<dbReference type="SUPFAM" id="SSF47203">
    <property type="entry name" value="Acyl-CoA dehydrogenase C-terminal domain-like"/>
    <property type="match status" value="1"/>
</dbReference>
<dbReference type="Proteomes" id="UP001067235">
    <property type="component" value="Unassembled WGS sequence"/>
</dbReference>
<evidence type="ECO:0000256" key="2">
    <source>
        <dbReference type="ARBA" id="ARBA00009347"/>
    </source>
</evidence>
<dbReference type="InterPro" id="IPR009075">
    <property type="entry name" value="AcylCo_DH/oxidase_C"/>
</dbReference>
<dbReference type="InterPro" id="IPR052161">
    <property type="entry name" value="Mycobact_Acyl-CoA_DH"/>
</dbReference>
<dbReference type="PANTHER" id="PTHR43292">
    <property type="entry name" value="ACYL-COA DEHYDROGENASE"/>
    <property type="match status" value="1"/>
</dbReference>
<dbReference type="Pfam" id="PF02770">
    <property type="entry name" value="Acyl-CoA_dh_M"/>
    <property type="match status" value="1"/>
</dbReference>
<evidence type="ECO:0000256" key="1">
    <source>
        <dbReference type="ARBA" id="ARBA00001974"/>
    </source>
</evidence>
<evidence type="ECO:0000256" key="6">
    <source>
        <dbReference type="RuleBase" id="RU362125"/>
    </source>
</evidence>
<proteinExistence type="inferred from homology"/>